<dbReference type="AlphaFoldDB" id="A0A1G8GLZ3"/>
<keyword evidence="5" id="KW-1185">Reference proteome</keyword>
<comment type="function">
    <text evidence="1">Involved in peptidolytic degradation of cyclic heptapeptide hepatotoxin microcystin (MC).</text>
</comment>
<gene>
    <name evidence="4" type="ORF">SAMN05421850_101148</name>
</gene>
<organism evidence="4 5">
    <name type="scientific">Lutimaribacter saemankumensis</name>
    <dbReference type="NCBI Taxonomy" id="490829"/>
    <lineage>
        <taxon>Bacteria</taxon>
        <taxon>Pseudomonadati</taxon>
        <taxon>Pseudomonadota</taxon>
        <taxon>Alphaproteobacteria</taxon>
        <taxon>Rhodobacterales</taxon>
        <taxon>Roseobacteraceae</taxon>
        <taxon>Lutimaribacter</taxon>
    </lineage>
</organism>
<dbReference type="Proteomes" id="UP000199340">
    <property type="component" value="Unassembled WGS sequence"/>
</dbReference>
<proteinExistence type="inferred from homology"/>
<comment type="similarity">
    <text evidence="1">Belongs to the peptidase M81 family.</text>
</comment>
<accession>A0A1G8GLZ3</accession>
<dbReference type="InterPro" id="IPR009197">
    <property type="entry name" value="MlrC"/>
</dbReference>
<feature type="domain" description="Microcystin LR degradation protein MlrC C-terminal" evidence="2">
    <location>
        <begin position="293"/>
        <end position="471"/>
    </location>
</feature>
<dbReference type="InterPro" id="IPR015995">
    <property type="entry name" value="MlrC_N"/>
</dbReference>
<evidence type="ECO:0000256" key="1">
    <source>
        <dbReference type="PIRNR" id="PIRNR012702"/>
    </source>
</evidence>
<evidence type="ECO:0000313" key="5">
    <source>
        <dbReference type="Proteomes" id="UP000199340"/>
    </source>
</evidence>
<protein>
    <recommendedName>
        <fullName evidence="1">Microcystinase C</fullName>
        <shortName evidence="1">MlrC</shortName>
    </recommendedName>
</protein>
<dbReference type="GO" id="GO:0046872">
    <property type="term" value="F:metal ion binding"/>
    <property type="evidence" value="ECO:0007669"/>
    <property type="project" value="UniProtKB-KW"/>
</dbReference>
<keyword evidence="1" id="KW-0378">Hydrolase</keyword>
<name>A0A1G8GLZ3_9RHOB</name>
<dbReference type="OrthoDB" id="9782658at2"/>
<dbReference type="GO" id="GO:0006508">
    <property type="term" value="P:proteolysis"/>
    <property type="evidence" value="ECO:0007669"/>
    <property type="project" value="UniProtKB-KW"/>
</dbReference>
<evidence type="ECO:0000313" key="4">
    <source>
        <dbReference type="EMBL" id="SDH95435.1"/>
    </source>
</evidence>
<comment type="cofactor">
    <cofactor evidence="1">
        <name>Zn(2+)</name>
        <dbReference type="ChEBI" id="CHEBI:29105"/>
    </cofactor>
    <text evidence="1">Binds 1 zinc ion per subunit.</text>
</comment>
<dbReference type="Pfam" id="PF07364">
    <property type="entry name" value="DUF1485"/>
    <property type="match status" value="1"/>
</dbReference>
<keyword evidence="1" id="KW-0479">Metal-binding</keyword>
<dbReference type="InterPro" id="IPR010799">
    <property type="entry name" value="MlrC_C"/>
</dbReference>
<keyword evidence="1" id="KW-0645">Protease</keyword>
<dbReference type="PIRSF" id="PIRSF012702">
    <property type="entry name" value="UCP012702"/>
    <property type="match status" value="1"/>
</dbReference>
<keyword evidence="1" id="KW-0482">Metalloprotease</keyword>
<dbReference type="Pfam" id="PF07171">
    <property type="entry name" value="MlrC_C"/>
    <property type="match status" value="1"/>
</dbReference>
<dbReference type="STRING" id="490829.SAMN05421850_101148"/>
<sequence length="479" mass="50511">MTRIAIAGFQHETNTFAPDETTLDDFIQQGAWPALTRGDDVFQVFDGLNIPIAGFMSACRHQMVPILWAMAEPGGYVTDKAFDTITGEIVDGITRASPDAVYLDLHGAMVTRAYPDAEAEILRRIRARMGPDMPIAVSLDLHGNLSPAFFDLASVVTIYRTYPHTDFAETGARAAALLDRAMAAPLFKAYRQGDFLTPITAQTTDHSPAKELYAALPGADAVSVDMAIGFPPADIPDCGPSIFAYADTQEAAEAAADAALARLKAAEPEFDARLVPAAEAVRQAMAMTGPVLIADPQDNPGAGGTSDTTGVLQALMDASAPDAVLSMLHDPAAAQAAHAAGVGARIEIELGGGHRQYSDPVRATVVVEVLSDGKFTCSGPMFGGAHADLGPIAGLRIDGTGIRVVVGSVRCQNLDQEFFRVAGIEPGDHAIICVKSAVHFMADYKRITPTVLFAVAPGANPCDLTAIPYTKLRPGIRLD</sequence>
<reference evidence="4 5" key="1">
    <citation type="submission" date="2016-10" db="EMBL/GenBank/DDBJ databases">
        <authorList>
            <person name="de Groot N.N."/>
        </authorList>
    </citation>
    <scope>NUCLEOTIDE SEQUENCE [LARGE SCALE GENOMIC DNA]</scope>
    <source>
        <strain evidence="4 5">DSM 28010</strain>
    </source>
</reference>
<dbReference type="GO" id="GO:0008237">
    <property type="term" value="F:metallopeptidase activity"/>
    <property type="evidence" value="ECO:0007669"/>
    <property type="project" value="UniProtKB-KW"/>
</dbReference>
<dbReference type="EMBL" id="FNEB01000001">
    <property type="protein sequence ID" value="SDH95435.1"/>
    <property type="molecule type" value="Genomic_DNA"/>
</dbReference>
<feature type="domain" description="Microcystin LR degradation protein MlrC N-terminal" evidence="3">
    <location>
        <begin position="3"/>
        <end position="285"/>
    </location>
</feature>
<dbReference type="RefSeq" id="WP_090025484.1">
    <property type="nucleotide sequence ID" value="NZ_FNEB01000001.1"/>
</dbReference>
<evidence type="ECO:0000259" key="3">
    <source>
        <dbReference type="Pfam" id="PF07364"/>
    </source>
</evidence>
<evidence type="ECO:0000259" key="2">
    <source>
        <dbReference type="Pfam" id="PF07171"/>
    </source>
</evidence>